<dbReference type="GO" id="GO:0009097">
    <property type="term" value="P:isoleucine biosynthetic process"/>
    <property type="evidence" value="ECO:0007669"/>
    <property type="project" value="UniProtKB-UniRule"/>
</dbReference>
<evidence type="ECO:0000256" key="4">
    <source>
        <dbReference type="ARBA" id="ARBA00011744"/>
    </source>
</evidence>
<dbReference type="Gene3D" id="3.30.70.260">
    <property type="match status" value="1"/>
</dbReference>
<evidence type="ECO:0000256" key="6">
    <source>
        <dbReference type="ARBA" id="ARBA00023304"/>
    </source>
</evidence>
<dbReference type="GO" id="GO:1990610">
    <property type="term" value="F:acetolactate synthase regulator activity"/>
    <property type="evidence" value="ECO:0007669"/>
    <property type="project" value="UniProtKB-UniRule"/>
</dbReference>
<comment type="pathway">
    <text evidence="2 8">Amino-acid biosynthesis; L-valine biosynthesis; L-valine from pyruvate: step 1/4.</text>
</comment>
<dbReference type="AlphaFoldDB" id="A0A1F7I4L0"/>
<evidence type="ECO:0000256" key="1">
    <source>
        <dbReference type="ARBA" id="ARBA00004974"/>
    </source>
</evidence>
<keyword evidence="6 8" id="KW-0100">Branched-chain amino acid biosynthesis</keyword>
<dbReference type="NCBIfam" id="TIGR00119">
    <property type="entry name" value="acolac_sm"/>
    <property type="match status" value="1"/>
</dbReference>
<dbReference type="InterPro" id="IPR027271">
    <property type="entry name" value="Acetolactate_synth/TF_NikR_C"/>
</dbReference>
<dbReference type="InterPro" id="IPR019455">
    <property type="entry name" value="Acetolactate_synth_ssu_C"/>
</dbReference>
<dbReference type="EMBL" id="MGAC01000017">
    <property type="protein sequence ID" value="OGK38330.1"/>
    <property type="molecule type" value="Genomic_DNA"/>
</dbReference>
<dbReference type="SUPFAM" id="SSF55021">
    <property type="entry name" value="ACT-like"/>
    <property type="match status" value="2"/>
</dbReference>
<dbReference type="InterPro" id="IPR054480">
    <property type="entry name" value="AHAS_small-like_ACT"/>
</dbReference>
<evidence type="ECO:0000256" key="8">
    <source>
        <dbReference type="RuleBase" id="RU368092"/>
    </source>
</evidence>
<evidence type="ECO:0000259" key="9">
    <source>
        <dbReference type="PROSITE" id="PS51671"/>
    </source>
</evidence>
<comment type="subunit">
    <text evidence="4 8">Dimer of large and small chains.</text>
</comment>
<comment type="similarity">
    <text evidence="3 8">Belongs to the acetolactate synthase small subunit family.</text>
</comment>
<name>A0A1F7I4L0_9BACT</name>
<evidence type="ECO:0000256" key="5">
    <source>
        <dbReference type="ARBA" id="ARBA00022605"/>
    </source>
</evidence>
<dbReference type="UniPathway" id="UPA00049">
    <property type="reaction ID" value="UER00059"/>
</dbReference>
<comment type="function">
    <text evidence="8">Catalyzes the conversion of 2 pyruvate molecules into acetolactate in the first common step of the biosynthetic pathway of the branched-amino acids such as leucine, isoleucine, and valine.</text>
</comment>
<dbReference type="GO" id="GO:0005829">
    <property type="term" value="C:cytosol"/>
    <property type="evidence" value="ECO:0007669"/>
    <property type="project" value="TreeGrafter"/>
</dbReference>
<comment type="pathway">
    <text evidence="1 8">Amino-acid biosynthesis; L-isoleucine biosynthesis; L-isoleucine from 2-oxobutanoate: step 1/4.</text>
</comment>
<dbReference type="Pfam" id="PF10369">
    <property type="entry name" value="ALS_ss_C"/>
    <property type="match status" value="1"/>
</dbReference>
<evidence type="ECO:0000256" key="2">
    <source>
        <dbReference type="ARBA" id="ARBA00005025"/>
    </source>
</evidence>
<dbReference type="InterPro" id="IPR039557">
    <property type="entry name" value="AHAS_ACT"/>
</dbReference>
<reference evidence="10 11" key="1">
    <citation type="journal article" date="2016" name="Nat. Commun.">
        <title>Thousands of microbial genomes shed light on interconnected biogeochemical processes in an aquifer system.</title>
        <authorList>
            <person name="Anantharaman K."/>
            <person name="Brown C.T."/>
            <person name="Hug L.A."/>
            <person name="Sharon I."/>
            <person name="Castelle C.J."/>
            <person name="Probst A.J."/>
            <person name="Thomas B.C."/>
            <person name="Singh A."/>
            <person name="Wilkins M.J."/>
            <person name="Karaoz U."/>
            <person name="Brodie E.L."/>
            <person name="Williams K.H."/>
            <person name="Hubbard S.S."/>
            <person name="Banfield J.F."/>
        </authorList>
    </citation>
    <scope>NUCLEOTIDE SEQUENCE [LARGE SCALE GENOMIC DNA]</scope>
</reference>
<dbReference type="UniPathway" id="UPA00047">
    <property type="reaction ID" value="UER00055"/>
</dbReference>
<evidence type="ECO:0000313" key="11">
    <source>
        <dbReference type="Proteomes" id="UP000176803"/>
    </source>
</evidence>
<evidence type="ECO:0000256" key="7">
    <source>
        <dbReference type="ARBA" id="ARBA00048670"/>
    </source>
</evidence>
<dbReference type="Proteomes" id="UP000176803">
    <property type="component" value="Unassembled WGS sequence"/>
</dbReference>
<evidence type="ECO:0000256" key="3">
    <source>
        <dbReference type="ARBA" id="ARBA00006341"/>
    </source>
</evidence>
<protein>
    <recommendedName>
        <fullName evidence="8">Acetolactate synthase small subunit</fullName>
        <shortName evidence="8">AHAS</shortName>
        <shortName evidence="8">ALS</shortName>
        <ecNumber evidence="8">2.2.1.6</ecNumber>
    </recommendedName>
    <alternativeName>
        <fullName evidence="8">Acetohydroxy-acid synthase small subunit</fullName>
    </alternativeName>
</protein>
<organism evidence="10 11">
    <name type="scientific">Candidatus Roizmanbacteria bacterium RIFCSPHIGHO2_12_FULL_41_11</name>
    <dbReference type="NCBI Taxonomy" id="1802052"/>
    <lineage>
        <taxon>Bacteria</taxon>
        <taxon>Candidatus Roizmaniibacteriota</taxon>
    </lineage>
</organism>
<dbReference type="InterPro" id="IPR045865">
    <property type="entry name" value="ACT-like_dom_sf"/>
</dbReference>
<dbReference type="PANTHER" id="PTHR30239:SF0">
    <property type="entry name" value="ACETOLACTATE SYNTHASE SMALL SUBUNIT 1, CHLOROPLASTIC"/>
    <property type="match status" value="1"/>
</dbReference>
<accession>A0A1F7I4L0</accession>
<dbReference type="GO" id="GO:0003984">
    <property type="term" value="F:acetolactate synthase activity"/>
    <property type="evidence" value="ECO:0007669"/>
    <property type="project" value="UniProtKB-UniRule"/>
</dbReference>
<comment type="catalytic activity">
    <reaction evidence="7 8">
        <text>2 pyruvate + H(+) = (2S)-2-acetolactate + CO2</text>
        <dbReference type="Rhea" id="RHEA:25249"/>
        <dbReference type="ChEBI" id="CHEBI:15361"/>
        <dbReference type="ChEBI" id="CHEBI:15378"/>
        <dbReference type="ChEBI" id="CHEBI:16526"/>
        <dbReference type="ChEBI" id="CHEBI:58476"/>
        <dbReference type="EC" id="2.2.1.6"/>
    </reaction>
</comment>
<dbReference type="NCBIfam" id="NF008864">
    <property type="entry name" value="PRK11895.1"/>
    <property type="match status" value="1"/>
</dbReference>
<sequence>MKHLSTITVFSQNTPGVLYRIADLFLRRKINIESLTVSEIELPGQSRFTITVRADGDLVEKVVKQLYRIIEVSKVVDSLDHELIFKELSFIKVHTKDAAARHELERLAQMSGAKITYVTGRFLVIEKAGTEEEINNIYQLLKPYGIKEFVRSGRIAVFKE</sequence>
<dbReference type="Gene3D" id="3.30.70.1150">
    <property type="entry name" value="ACT-like. Chain A, domain 2"/>
    <property type="match status" value="1"/>
</dbReference>
<evidence type="ECO:0000313" key="10">
    <source>
        <dbReference type="EMBL" id="OGK38330.1"/>
    </source>
</evidence>
<dbReference type="CDD" id="cd04878">
    <property type="entry name" value="ACT_AHAS"/>
    <property type="match status" value="1"/>
</dbReference>
<keyword evidence="5 8" id="KW-0028">Amino-acid biosynthesis</keyword>
<proteinExistence type="inferred from homology"/>
<dbReference type="InterPro" id="IPR002912">
    <property type="entry name" value="ACT_dom"/>
</dbReference>
<dbReference type="PROSITE" id="PS51671">
    <property type="entry name" value="ACT"/>
    <property type="match status" value="1"/>
</dbReference>
<dbReference type="InterPro" id="IPR004789">
    <property type="entry name" value="Acetalactate_synth_ssu"/>
</dbReference>
<keyword evidence="8" id="KW-0808">Transferase</keyword>
<comment type="caution">
    <text evidence="10">The sequence shown here is derived from an EMBL/GenBank/DDBJ whole genome shotgun (WGS) entry which is preliminary data.</text>
</comment>
<dbReference type="EC" id="2.2.1.6" evidence="8"/>
<dbReference type="Pfam" id="PF22629">
    <property type="entry name" value="ACT_AHAS_ss"/>
    <property type="match status" value="1"/>
</dbReference>
<dbReference type="GO" id="GO:0009099">
    <property type="term" value="P:L-valine biosynthetic process"/>
    <property type="evidence" value="ECO:0007669"/>
    <property type="project" value="UniProtKB-UniRule"/>
</dbReference>
<feature type="domain" description="ACT" evidence="9">
    <location>
        <begin position="6"/>
        <end position="80"/>
    </location>
</feature>
<dbReference type="PANTHER" id="PTHR30239">
    <property type="entry name" value="ACETOLACTATE SYNTHASE SMALL SUBUNIT"/>
    <property type="match status" value="1"/>
</dbReference>
<gene>
    <name evidence="10" type="ORF">A3F03_02060</name>
</gene>